<dbReference type="EMBL" id="M64987">
    <property type="protein sequence ID" value="AAB00805.1"/>
    <property type="molecule type" value="mRNA"/>
</dbReference>
<reference evidence="1" key="1">
    <citation type="journal article" date="1991" name="Science">
        <title>A calcium-dependent protein kinase with a regulatory domain similar to calmodulin.</title>
        <authorList>
            <person name="Harper J.F."/>
            <person name="Sussman M.R."/>
            <person name="Schaller G.E."/>
            <person name="Putnam-Evans C."/>
            <person name="Charbonneau H."/>
            <person name="Harmon A.C."/>
        </authorList>
    </citation>
    <scope>NUCLEOTIDE SEQUENCE</scope>
</reference>
<sequence length="12" mass="1395">MASSKEREENTN</sequence>
<name>V9GZW7_SOYBN</name>
<proteinExistence type="evidence at transcript level"/>
<organism evidence="1">
    <name type="scientific">Glycine max</name>
    <name type="common">Soybean</name>
    <name type="synonym">Glycine hispida</name>
    <dbReference type="NCBI Taxonomy" id="3847"/>
    <lineage>
        <taxon>Eukaryota</taxon>
        <taxon>Viridiplantae</taxon>
        <taxon>Streptophyta</taxon>
        <taxon>Embryophyta</taxon>
        <taxon>Tracheophyta</taxon>
        <taxon>Spermatophyta</taxon>
        <taxon>Magnoliopsida</taxon>
        <taxon>eudicotyledons</taxon>
        <taxon>Gunneridae</taxon>
        <taxon>Pentapetalae</taxon>
        <taxon>rosids</taxon>
        <taxon>fabids</taxon>
        <taxon>Fabales</taxon>
        <taxon>Fabaceae</taxon>
        <taxon>Papilionoideae</taxon>
        <taxon>50 kb inversion clade</taxon>
        <taxon>NPAAA clade</taxon>
        <taxon>indigoferoid/millettioid clade</taxon>
        <taxon>Phaseoleae</taxon>
        <taxon>Glycine</taxon>
        <taxon>Glycine subgen. Soja</taxon>
    </lineage>
</organism>
<evidence type="ECO:0000313" key="1">
    <source>
        <dbReference type="EMBL" id="AAB00805.1"/>
    </source>
</evidence>
<accession>V9GZW7</accession>
<protein>
    <submittedName>
        <fullName evidence="1">Uncharacterized protein</fullName>
    </submittedName>
</protein>